<evidence type="ECO:0000313" key="3">
    <source>
        <dbReference type="EMBL" id="MBK1855356.1"/>
    </source>
</evidence>
<dbReference type="Pfam" id="PF13385">
    <property type="entry name" value="Laminin_G_3"/>
    <property type="match status" value="1"/>
</dbReference>
<keyword evidence="4" id="KW-1185">Reference proteome</keyword>
<dbReference type="PANTHER" id="PTHR46615">
    <property type="entry name" value="ARYLSULFATASE K"/>
    <property type="match status" value="1"/>
</dbReference>
<gene>
    <name evidence="3" type="ORF">JIN83_10325</name>
</gene>
<organism evidence="3 4">
    <name type="scientific">Oceaniferula flava</name>
    <dbReference type="NCBI Taxonomy" id="2800421"/>
    <lineage>
        <taxon>Bacteria</taxon>
        <taxon>Pseudomonadati</taxon>
        <taxon>Verrucomicrobiota</taxon>
        <taxon>Verrucomicrobiia</taxon>
        <taxon>Verrucomicrobiales</taxon>
        <taxon>Verrucomicrobiaceae</taxon>
        <taxon>Oceaniferula</taxon>
    </lineage>
</organism>
<feature type="signal peptide" evidence="1">
    <location>
        <begin position="1"/>
        <end position="28"/>
    </location>
</feature>
<dbReference type="InterPro" id="IPR000917">
    <property type="entry name" value="Sulfatase_N"/>
</dbReference>
<dbReference type="AlphaFoldDB" id="A0AAE2VCQ0"/>
<dbReference type="SUPFAM" id="SSF49899">
    <property type="entry name" value="Concanavalin A-like lectins/glucanases"/>
    <property type="match status" value="1"/>
</dbReference>
<dbReference type="PANTHER" id="PTHR46615:SF1">
    <property type="entry name" value="ARYLSULFATASE K"/>
    <property type="match status" value="1"/>
</dbReference>
<keyword evidence="1" id="KW-0732">Signal</keyword>
<evidence type="ECO:0000313" key="4">
    <source>
        <dbReference type="Proteomes" id="UP000634206"/>
    </source>
</evidence>
<sequence>MMTLTQLLPLRPLAHLTCLIGCLSSLNAAAITWSAAQNTTGKANLIEGNVVHAWSGGSATSITGGGSSGTANYTFSGVTYSDFTFAPAATGATFTGASSGAASTGDINMDNLLDSLTYTNNGVSSGTQTIGGLTDGENYQIQVFFNDQRNTRSMIFGDGTNSVTVSGQGSGWGQYAIGSFTADGTTQALTHAASGFSNIHVNAILVVESGPPPAPDTPTNLIASPGNNSNSLSWDANTQLGFLNFRIKRSTSSGGPYTQIATATTNSYYDGTAVNDTTYYYVVSKVNSASVESADSNEASATPLSSITPPPNFLFIIADDLDTYVINAYRNLEPVEMKADGNPYVTDTPNIDRLATEGMLFHQARIMGSWTAAVCTGSRTCIMTGRNTWSSETDRAGAGSAADTLPGVFNRGVRSGNTDLPYATYRTCKNGNSYPTANAEFTIVNDATKRGNTDGSGSEWHGDRGLEHISHWQNNHRANGKPFLMYLGFSHPHDERNARETPDLVGRYGCFNVDDPANILSINPDSPPLPINHLTCDPSTFPAHPFDNGHLGVRDEVSVNGVLTYRTEKVIRNEIGRQIACTDWIDQQLGRIYARLEDPNNDGDTSDSVMDNTYIIFTSDHGMSIGRHGLQGKQNLYEHTWRVPYIVRGPGIAAGSTTDALVYLHDTFPTLCDIAGLDLPSTIDSNDGQSFKAVLEGTATSHHTYHYGLYSGGDKPGMRSITDGRFKLIKYDVGSNGTQVTQLFDLQENPFELLPEHGTPNLASQTAYASIRQRLEEELTRQRLENVDPYAMLGDRTLLRFENNLTDSLPYGNNGSGSSLPAFSATVPNATDYVLGASNTASLDFEQDDQNYVQVADNRALDFGANPFTIEAWVKFESMPTGNDAASAMPVVMKKPTNSNDTNLDYMFLAAAGNYGSSTSYNCLALHLGSQLIISTLAIPDTEWHHISVAVDPATNTVRFTLDSQTDTQTISSTGSSNDGPLIIGAHFTSSGVIDSAFDGLIDELSITDGFLASSELQPLTAVTTPAEFKIRQTSLSNDGTSINLTFDSTDTRLFTVQRSYTLEANSWEDVRSFIPGTSSASETTVEEIPVDPNQPKAFYRVIME</sequence>
<dbReference type="PROSITE" id="PS50853">
    <property type="entry name" value="FN3"/>
    <property type="match status" value="1"/>
</dbReference>
<protein>
    <submittedName>
        <fullName evidence="3">Sulfatase-like hydrolase/transferase</fullName>
    </submittedName>
</protein>
<evidence type="ECO:0000259" key="2">
    <source>
        <dbReference type="PROSITE" id="PS50853"/>
    </source>
</evidence>
<dbReference type="Pfam" id="PF00884">
    <property type="entry name" value="Sulfatase"/>
    <property type="match status" value="1"/>
</dbReference>
<dbReference type="InterPro" id="IPR003961">
    <property type="entry name" value="FN3_dom"/>
</dbReference>
<dbReference type="SUPFAM" id="SSF49265">
    <property type="entry name" value="Fibronectin type III"/>
    <property type="match status" value="1"/>
</dbReference>
<dbReference type="InterPro" id="IPR013783">
    <property type="entry name" value="Ig-like_fold"/>
</dbReference>
<reference evidence="3" key="1">
    <citation type="submission" date="2021-01" db="EMBL/GenBank/DDBJ databases">
        <title>Modified the classification status of verrucomicrobia.</title>
        <authorList>
            <person name="Feng X."/>
        </authorList>
    </citation>
    <scope>NUCLEOTIDE SEQUENCE</scope>
    <source>
        <strain evidence="3">5K15</strain>
    </source>
</reference>
<dbReference type="GO" id="GO:0015024">
    <property type="term" value="F:glucuronate-2-sulfatase activity"/>
    <property type="evidence" value="ECO:0007669"/>
    <property type="project" value="TreeGrafter"/>
</dbReference>
<dbReference type="Gene3D" id="3.40.720.10">
    <property type="entry name" value="Alkaline Phosphatase, subunit A"/>
    <property type="match status" value="1"/>
</dbReference>
<dbReference type="Gene3D" id="2.60.120.200">
    <property type="match status" value="1"/>
</dbReference>
<proteinExistence type="predicted"/>
<dbReference type="RefSeq" id="WP_309489969.1">
    <property type="nucleotide sequence ID" value="NZ_JAENIG010000006.1"/>
</dbReference>
<dbReference type="SUPFAM" id="SSF53649">
    <property type="entry name" value="Alkaline phosphatase-like"/>
    <property type="match status" value="1"/>
</dbReference>
<dbReference type="GO" id="GO:0004065">
    <property type="term" value="F:arylsulfatase activity"/>
    <property type="evidence" value="ECO:0007669"/>
    <property type="project" value="TreeGrafter"/>
</dbReference>
<dbReference type="InterPro" id="IPR017850">
    <property type="entry name" value="Alkaline_phosphatase_core_sf"/>
</dbReference>
<keyword evidence="3" id="KW-0378">Hydrolase</keyword>
<accession>A0AAE2VCQ0</accession>
<dbReference type="InterPro" id="IPR013320">
    <property type="entry name" value="ConA-like_dom_sf"/>
</dbReference>
<name>A0AAE2VCQ0_9BACT</name>
<dbReference type="InterPro" id="IPR051849">
    <property type="entry name" value="GAG-degrading_sulfatase"/>
</dbReference>
<dbReference type="Gene3D" id="2.60.40.10">
    <property type="entry name" value="Immunoglobulins"/>
    <property type="match status" value="1"/>
</dbReference>
<dbReference type="Proteomes" id="UP000634206">
    <property type="component" value="Unassembled WGS sequence"/>
</dbReference>
<dbReference type="InterPro" id="IPR036116">
    <property type="entry name" value="FN3_sf"/>
</dbReference>
<dbReference type="EMBL" id="JAENIG010000006">
    <property type="protein sequence ID" value="MBK1855356.1"/>
    <property type="molecule type" value="Genomic_DNA"/>
</dbReference>
<evidence type="ECO:0000256" key="1">
    <source>
        <dbReference type="SAM" id="SignalP"/>
    </source>
</evidence>
<feature type="domain" description="Fibronectin type-III" evidence="2">
    <location>
        <begin position="214"/>
        <end position="311"/>
    </location>
</feature>
<feature type="chain" id="PRO_5041992886" evidence="1">
    <location>
        <begin position="29"/>
        <end position="1105"/>
    </location>
</feature>
<comment type="caution">
    <text evidence="3">The sequence shown here is derived from an EMBL/GenBank/DDBJ whole genome shotgun (WGS) entry which is preliminary data.</text>
</comment>